<proteinExistence type="predicted"/>
<reference evidence="2 3" key="1">
    <citation type="submission" date="2023-09" db="EMBL/GenBank/DDBJ databases">
        <title>Nesidiocoris tenuis whole genome shotgun sequence.</title>
        <authorList>
            <person name="Shibata T."/>
            <person name="Shimoda M."/>
            <person name="Kobayashi T."/>
            <person name="Uehara T."/>
        </authorList>
    </citation>
    <scope>NUCLEOTIDE SEQUENCE [LARGE SCALE GENOMIC DNA]</scope>
    <source>
        <strain evidence="2 3">Japan</strain>
    </source>
</reference>
<dbReference type="Proteomes" id="UP001307889">
    <property type="component" value="Chromosome 1"/>
</dbReference>
<keyword evidence="3" id="KW-1185">Reference proteome</keyword>
<organism evidence="2 3">
    <name type="scientific">Nesidiocoris tenuis</name>
    <dbReference type="NCBI Taxonomy" id="355587"/>
    <lineage>
        <taxon>Eukaryota</taxon>
        <taxon>Metazoa</taxon>
        <taxon>Ecdysozoa</taxon>
        <taxon>Arthropoda</taxon>
        <taxon>Hexapoda</taxon>
        <taxon>Insecta</taxon>
        <taxon>Pterygota</taxon>
        <taxon>Neoptera</taxon>
        <taxon>Paraneoptera</taxon>
        <taxon>Hemiptera</taxon>
        <taxon>Heteroptera</taxon>
        <taxon>Panheteroptera</taxon>
        <taxon>Cimicomorpha</taxon>
        <taxon>Miridae</taxon>
        <taxon>Dicyphina</taxon>
        <taxon>Nesidiocoris</taxon>
    </lineage>
</organism>
<accession>A0ABN7A6K2</accession>
<dbReference type="EMBL" id="AP028909">
    <property type="protein sequence ID" value="BES87865.1"/>
    <property type="molecule type" value="Genomic_DNA"/>
</dbReference>
<evidence type="ECO:0000313" key="3">
    <source>
        <dbReference type="Proteomes" id="UP001307889"/>
    </source>
</evidence>
<protein>
    <submittedName>
        <fullName evidence="2">Uncharacterized protein</fullName>
    </submittedName>
</protein>
<evidence type="ECO:0000256" key="1">
    <source>
        <dbReference type="SAM" id="MobiDB-lite"/>
    </source>
</evidence>
<name>A0ABN7A6K2_9HEMI</name>
<sequence length="84" mass="9216">MEDEHPPMMQASLYEFNRRTQSPRRQIAGRSLSGSALHSSAIVAVFIVAEALCRPIRDHQLMLPSDRGKVFSEAGIMNSGAMSA</sequence>
<gene>
    <name evidence="2" type="ORF">NTJ_00671</name>
</gene>
<feature type="region of interest" description="Disordered" evidence="1">
    <location>
        <begin position="1"/>
        <end position="27"/>
    </location>
</feature>
<evidence type="ECO:0000313" key="2">
    <source>
        <dbReference type="EMBL" id="BES87865.1"/>
    </source>
</evidence>